<dbReference type="InterPro" id="IPR050312">
    <property type="entry name" value="IolE/XylAMocC-like"/>
</dbReference>
<dbReference type="GO" id="GO:0016853">
    <property type="term" value="F:isomerase activity"/>
    <property type="evidence" value="ECO:0007669"/>
    <property type="project" value="UniProtKB-KW"/>
</dbReference>
<proteinExistence type="predicted"/>
<sequence>MKIGMCMFLWTTSVSKKHEALLRDIKATGFDGVEIPVFSGTPDDYRKLGDLLDRIGLERTAVSAMGDPLMNLISPDAGTRKTGIDYMKWAIDCSEALGADRLSGPLHSTLGAFSGSGPTAAEKKRSVAAQRAIGDHAGKRGVTIGLEALNRFECYLLNTMDDLCEHIDAIDRPHIQAMYDTFHANIEEADPIGAYTRNRKNVVHIHISENDRGVPGRGHVPWKETFSAIRKSGYDDWLTIEAFGRSLKDLAAATKVWRDFSESPEAVYRDGYTHIRNGWKKAGARDAAKAFPSQAI</sequence>
<dbReference type="AlphaFoldDB" id="A0A3A5KVC3"/>
<organism evidence="2 3">
    <name type="scientific">Mesorhizobium waimense</name>
    <dbReference type="NCBI Taxonomy" id="1300307"/>
    <lineage>
        <taxon>Bacteria</taxon>
        <taxon>Pseudomonadati</taxon>
        <taxon>Pseudomonadota</taxon>
        <taxon>Alphaproteobacteria</taxon>
        <taxon>Hyphomicrobiales</taxon>
        <taxon>Phyllobacteriaceae</taxon>
        <taxon>Mesorhizobium</taxon>
    </lineage>
</organism>
<dbReference type="OrthoDB" id="9801426at2"/>
<dbReference type="PANTHER" id="PTHR12110">
    <property type="entry name" value="HYDROXYPYRUVATE ISOMERASE"/>
    <property type="match status" value="1"/>
</dbReference>
<keyword evidence="2" id="KW-0413">Isomerase</keyword>
<dbReference type="InterPro" id="IPR036237">
    <property type="entry name" value="Xyl_isomerase-like_sf"/>
</dbReference>
<gene>
    <name evidence="2" type="ORF">D3227_09650</name>
</gene>
<reference evidence="2 3" key="1">
    <citation type="submission" date="2018-09" db="EMBL/GenBank/DDBJ databases">
        <title>Mesorhizobium carmichaelinearum sp. nov. isolated from Carmichaelinea spp. root nodules in New Zealand.</title>
        <authorList>
            <person name="De Meyer S.E."/>
        </authorList>
    </citation>
    <scope>NUCLEOTIDE SEQUENCE [LARGE SCALE GENOMIC DNA]</scope>
    <source>
        <strain evidence="2 3">ICMP19557</strain>
    </source>
</reference>
<evidence type="ECO:0000259" key="1">
    <source>
        <dbReference type="Pfam" id="PF01261"/>
    </source>
</evidence>
<feature type="domain" description="Xylose isomerase-like TIM barrel" evidence="1">
    <location>
        <begin position="23"/>
        <end position="266"/>
    </location>
</feature>
<evidence type="ECO:0000313" key="2">
    <source>
        <dbReference type="EMBL" id="RJT40430.1"/>
    </source>
</evidence>
<accession>A0A3A5KVC3</accession>
<dbReference type="InterPro" id="IPR013022">
    <property type="entry name" value="Xyl_isomerase-like_TIM-brl"/>
</dbReference>
<protein>
    <submittedName>
        <fullName evidence="2">Sugar phosphate isomerase/epimerase</fullName>
    </submittedName>
</protein>
<evidence type="ECO:0000313" key="3">
    <source>
        <dbReference type="Proteomes" id="UP000272706"/>
    </source>
</evidence>
<dbReference type="PANTHER" id="PTHR12110:SF21">
    <property type="entry name" value="XYLOSE ISOMERASE-LIKE TIM BARREL DOMAIN-CONTAINING PROTEIN"/>
    <property type="match status" value="1"/>
</dbReference>
<dbReference type="RefSeq" id="WP_120014074.1">
    <property type="nucleotide sequence ID" value="NZ_QZWZ01000006.1"/>
</dbReference>
<keyword evidence="3" id="KW-1185">Reference proteome</keyword>
<dbReference type="EMBL" id="QZWZ01000006">
    <property type="protein sequence ID" value="RJT40430.1"/>
    <property type="molecule type" value="Genomic_DNA"/>
</dbReference>
<name>A0A3A5KVC3_9HYPH</name>
<dbReference type="Proteomes" id="UP000272706">
    <property type="component" value="Unassembled WGS sequence"/>
</dbReference>
<dbReference type="SUPFAM" id="SSF51658">
    <property type="entry name" value="Xylose isomerase-like"/>
    <property type="match status" value="1"/>
</dbReference>
<comment type="caution">
    <text evidence="2">The sequence shown here is derived from an EMBL/GenBank/DDBJ whole genome shotgun (WGS) entry which is preliminary data.</text>
</comment>
<dbReference type="Pfam" id="PF01261">
    <property type="entry name" value="AP_endonuc_2"/>
    <property type="match status" value="1"/>
</dbReference>
<dbReference type="Gene3D" id="3.20.20.150">
    <property type="entry name" value="Divalent-metal-dependent TIM barrel enzymes"/>
    <property type="match status" value="1"/>
</dbReference>